<dbReference type="VEuPathDB" id="VectorBase:LLOJ009220"/>
<dbReference type="VEuPathDB" id="VectorBase:LLONM1_010178"/>
<dbReference type="EMBL" id="AJWK01031707">
    <property type="status" value="NOT_ANNOTATED_CDS"/>
    <property type="molecule type" value="Genomic_DNA"/>
</dbReference>
<reference evidence="4" key="1">
    <citation type="submission" date="2020-05" db="UniProtKB">
        <authorList>
            <consortium name="EnsemblMetazoa"/>
        </authorList>
    </citation>
    <scope>IDENTIFICATION</scope>
    <source>
        <strain evidence="4">Jacobina</strain>
    </source>
</reference>
<dbReference type="InterPro" id="IPR033494">
    <property type="entry name" value="NUDE"/>
</dbReference>
<dbReference type="EMBL" id="AJWK01031705">
    <property type="status" value="NOT_ANNOTATED_CDS"/>
    <property type="molecule type" value="Genomic_DNA"/>
</dbReference>
<dbReference type="EnsemblMetazoa" id="LLOJ009220-RA">
    <property type="protein sequence ID" value="LLOJ009220-PA"/>
    <property type="gene ID" value="LLOJ009220"/>
</dbReference>
<dbReference type="EMBL" id="AJWK01031706">
    <property type="status" value="NOT_ANNOTATED_CDS"/>
    <property type="molecule type" value="Genomic_DNA"/>
</dbReference>
<dbReference type="GO" id="GO:0000776">
    <property type="term" value="C:kinetochore"/>
    <property type="evidence" value="ECO:0007669"/>
    <property type="project" value="TreeGrafter"/>
</dbReference>
<dbReference type="GO" id="GO:0007059">
    <property type="term" value="P:chromosome segregation"/>
    <property type="evidence" value="ECO:0007669"/>
    <property type="project" value="TreeGrafter"/>
</dbReference>
<accession>A0A1B0CW36</accession>
<keyword evidence="5" id="KW-1185">Reference proteome</keyword>
<evidence type="ECO:0000313" key="4">
    <source>
        <dbReference type="EnsemblMetazoa" id="LLOJ009220-PA"/>
    </source>
</evidence>
<dbReference type="PANTHER" id="PTHR10921:SF1">
    <property type="entry name" value="NUCLEAR DISTRIBUTION PROTEIN NUDE HOMOLOG"/>
    <property type="match status" value="1"/>
</dbReference>
<dbReference type="GO" id="GO:0007100">
    <property type="term" value="P:mitotic centrosome separation"/>
    <property type="evidence" value="ECO:0007669"/>
    <property type="project" value="TreeGrafter"/>
</dbReference>
<dbReference type="GO" id="GO:0005813">
    <property type="term" value="C:centrosome"/>
    <property type="evidence" value="ECO:0007669"/>
    <property type="project" value="TreeGrafter"/>
</dbReference>
<keyword evidence="2 3" id="KW-0175">Coiled coil</keyword>
<dbReference type="AlphaFoldDB" id="A0A1B0CW36"/>
<dbReference type="EMBL" id="AJWK01031704">
    <property type="status" value="NOT_ANNOTATED_CDS"/>
    <property type="molecule type" value="Genomic_DNA"/>
</dbReference>
<evidence type="ECO:0000256" key="2">
    <source>
        <dbReference type="ARBA" id="ARBA00023054"/>
    </source>
</evidence>
<proteinExistence type="inferred from homology"/>
<evidence type="ECO:0000256" key="1">
    <source>
        <dbReference type="ARBA" id="ARBA00007429"/>
    </source>
</evidence>
<dbReference type="GO" id="GO:0007020">
    <property type="term" value="P:microtubule nucleation"/>
    <property type="evidence" value="ECO:0007669"/>
    <property type="project" value="TreeGrafter"/>
</dbReference>
<comment type="similarity">
    <text evidence="1">Belongs to the nudE family.</text>
</comment>
<dbReference type="PANTHER" id="PTHR10921">
    <property type="entry name" value="NUCLEAR DISTRIBUTION PROTEIN NUDE HOMOLOG 1"/>
    <property type="match status" value="1"/>
</dbReference>
<protein>
    <submittedName>
        <fullName evidence="4">Uncharacterized protein</fullName>
    </submittedName>
</protein>
<evidence type="ECO:0000313" key="5">
    <source>
        <dbReference type="Proteomes" id="UP000092461"/>
    </source>
</evidence>
<dbReference type="GO" id="GO:0005871">
    <property type="term" value="C:kinesin complex"/>
    <property type="evidence" value="ECO:0007669"/>
    <property type="project" value="TreeGrafter"/>
</dbReference>
<dbReference type="GO" id="GO:0051642">
    <property type="term" value="P:centrosome localization"/>
    <property type="evidence" value="ECO:0007669"/>
    <property type="project" value="TreeGrafter"/>
</dbReference>
<dbReference type="Proteomes" id="UP000092461">
    <property type="component" value="Unassembled WGS sequence"/>
</dbReference>
<organism evidence="4 5">
    <name type="scientific">Lutzomyia longipalpis</name>
    <name type="common">Sand fly</name>
    <dbReference type="NCBI Taxonomy" id="7200"/>
    <lineage>
        <taxon>Eukaryota</taxon>
        <taxon>Metazoa</taxon>
        <taxon>Ecdysozoa</taxon>
        <taxon>Arthropoda</taxon>
        <taxon>Hexapoda</taxon>
        <taxon>Insecta</taxon>
        <taxon>Pterygota</taxon>
        <taxon>Neoptera</taxon>
        <taxon>Endopterygota</taxon>
        <taxon>Diptera</taxon>
        <taxon>Nematocera</taxon>
        <taxon>Psychodoidea</taxon>
        <taxon>Psychodidae</taxon>
        <taxon>Lutzomyia</taxon>
        <taxon>Lutzomyia</taxon>
    </lineage>
</organism>
<dbReference type="GO" id="GO:0008017">
    <property type="term" value="F:microtubule binding"/>
    <property type="evidence" value="ECO:0007669"/>
    <property type="project" value="InterPro"/>
</dbReference>
<dbReference type="GO" id="GO:0000132">
    <property type="term" value="P:establishment of mitotic spindle orientation"/>
    <property type="evidence" value="ECO:0007669"/>
    <property type="project" value="TreeGrafter"/>
</dbReference>
<name>A0A1B0CW36_LUTLO</name>
<dbReference type="GO" id="GO:0047496">
    <property type="term" value="P:vesicle transport along microtubule"/>
    <property type="evidence" value="ECO:0007669"/>
    <property type="project" value="TreeGrafter"/>
</dbReference>
<feature type="coiled-coil region" evidence="3">
    <location>
        <begin position="37"/>
        <end position="92"/>
    </location>
</feature>
<evidence type="ECO:0000256" key="3">
    <source>
        <dbReference type="SAM" id="Coils"/>
    </source>
</evidence>
<dbReference type="GO" id="GO:0016477">
    <property type="term" value="P:cell migration"/>
    <property type="evidence" value="ECO:0007669"/>
    <property type="project" value="TreeGrafter"/>
</dbReference>
<sequence length="154" mass="18651">MDSPNENENQSIQYWKDRATYLKHELEEFTESSHQLEQELEYQLKLKEEQIRELRLKLNKQQQENEMMRLKLIKSENEITQLDGRYQSEKREKEEMHKYTRENMWTRLLPLDSKIITQPSWGYQRPATWMRDSTLVSFVKLSVNSAIILPDSLT</sequence>